<dbReference type="OrthoDB" id="2485468at2"/>
<name>A0A1N6DAS2_9BACT</name>
<dbReference type="InterPro" id="IPR032774">
    <property type="entry name" value="WG_beta_rep"/>
</dbReference>
<evidence type="ECO:0000313" key="1">
    <source>
        <dbReference type="EMBL" id="SIN67902.1"/>
    </source>
</evidence>
<keyword evidence="2" id="KW-1185">Reference proteome</keyword>
<organism evidence="1 2">
    <name type="scientific">Algoriphagus halophilus</name>
    <dbReference type="NCBI Taxonomy" id="226505"/>
    <lineage>
        <taxon>Bacteria</taxon>
        <taxon>Pseudomonadati</taxon>
        <taxon>Bacteroidota</taxon>
        <taxon>Cytophagia</taxon>
        <taxon>Cytophagales</taxon>
        <taxon>Cyclobacteriaceae</taxon>
        <taxon>Algoriphagus</taxon>
    </lineage>
</organism>
<proteinExistence type="predicted"/>
<protein>
    <submittedName>
        <fullName evidence="1">WG containing repeat-containing protein</fullName>
    </submittedName>
</protein>
<reference evidence="2" key="1">
    <citation type="submission" date="2016-11" db="EMBL/GenBank/DDBJ databases">
        <authorList>
            <person name="Varghese N."/>
            <person name="Submissions S."/>
        </authorList>
    </citation>
    <scope>NUCLEOTIDE SEQUENCE [LARGE SCALE GENOMIC DNA]</scope>
    <source>
        <strain evidence="2">DSM 15292</strain>
    </source>
</reference>
<dbReference type="STRING" id="226505.SAMN05444394_0619"/>
<sequence>MKAIKFVIVLFIITICSRQSTFSQTWEVYDDEYRLQKRLLYDQVELLSETVRIGKKDSVLSLLSADLTPAVSLQGTEVYQYLEPWILVKGPNGIGAFHEYGQQVLPLEYDEIQTYFNLLLARKGNKYWVFERGNGKTTPLGRLDQAFFTKTGMLVTQIGDEYFIPLSNAGQKSFQLLEESEGDFLLAKEDTGYGLINREGDYVLDPVIDELKHNKGNFYFGFEDNQFLLIEGNDMKANVRYNSYHRITLEDGLMLEYIHGKLRRVMKEGGILLDAVGMEEVTRIGEDLYNIRFRDGNLGLLGKGGWLVRPNAPLERIQMGSNGLFPALKEGSVGFVNSMGEWIIQPQYEDLTLFSESLAGFKKGGKWGIIKANGEVLGNTSWDEIKPFKKGFSIARSKDQFYLLNALGEVVNQEAFDQVLRTNDGYFIVEKANKSGILDPAGKELIPIEFDRVHRAQRDLIVVQKDGKTGLLSDSGEVLLPLAFEDVLIDSGSGKILTKNLYEPVLVIEPETSGKKKSKK</sequence>
<dbReference type="Proteomes" id="UP000185221">
    <property type="component" value="Unassembled WGS sequence"/>
</dbReference>
<dbReference type="AlphaFoldDB" id="A0A1N6DAS2"/>
<dbReference type="RefSeq" id="WP_074223358.1">
    <property type="nucleotide sequence ID" value="NZ_FSRC01000001.1"/>
</dbReference>
<dbReference type="EMBL" id="FSRC01000001">
    <property type="protein sequence ID" value="SIN67902.1"/>
    <property type="molecule type" value="Genomic_DNA"/>
</dbReference>
<dbReference type="PANTHER" id="PTHR37841:SF1">
    <property type="entry name" value="DUF3298 DOMAIN-CONTAINING PROTEIN"/>
    <property type="match status" value="1"/>
</dbReference>
<dbReference type="PANTHER" id="PTHR37841">
    <property type="entry name" value="GLR2918 PROTEIN"/>
    <property type="match status" value="1"/>
</dbReference>
<dbReference type="Pfam" id="PF14903">
    <property type="entry name" value="WG_beta_rep"/>
    <property type="match status" value="3"/>
</dbReference>
<gene>
    <name evidence="1" type="ORF">SAMN05444394_0619</name>
</gene>
<accession>A0A1N6DAS2</accession>
<evidence type="ECO:0000313" key="2">
    <source>
        <dbReference type="Proteomes" id="UP000185221"/>
    </source>
</evidence>